<dbReference type="EMBL" id="JAVVDO010000004">
    <property type="protein sequence ID" value="MDT8330218.1"/>
    <property type="molecule type" value="Genomic_DNA"/>
</dbReference>
<comment type="caution">
    <text evidence="1">The sequence shown here is derived from an EMBL/GenBank/DDBJ whole genome shotgun (WGS) entry which is preliminary data.</text>
</comment>
<sequence>MPWTKGYIMASAALQKGPNDVYDASTISVTPLDWTEHEGGTLTAETSDEIRVLILRTDHGWWSAAVAHKQTGIFINGAVRFKDREQAISALPPLVSKIRAKLASPGHTGRL</sequence>
<evidence type="ECO:0000313" key="2">
    <source>
        <dbReference type="Proteomes" id="UP001258945"/>
    </source>
</evidence>
<accession>A0ABU3MBE6</accession>
<dbReference type="RefSeq" id="WP_314280436.1">
    <property type="nucleotide sequence ID" value="NZ_JAVVDO010000004.1"/>
</dbReference>
<organism evidence="1 2">
    <name type="scientific">Roseomonas gilardii</name>
    <dbReference type="NCBI Taxonomy" id="257708"/>
    <lineage>
        <taxon>Bacteria</taxon>
        <taxon>Pseudomonadati</taxon>
        <taxon>Pseudomonadota</taxon>
        <taxon>Alphaproteobacteria</taxon>
        <taxon>Acetobacterales</taxon>
        <taxon>Roseomonadaceae</taxon>
        <taxon>Roseomonas</taxon>
    </lineage>
</organism>
<proteinExistence type="predicted"/>
<gene>
    <name evidence="1" type="ORF">RQ831_04070</name>
</gene>
<reference evidence="1 2" key="1">
    <citation type="journal article" date="2019" name="Microb. Pathog.">
        <title>Comparison of VITEK 2, MALDI-TOF MS, 16S rRNA gene sequencing, and whole-genome sequencing for identification of Roseomonas mucosa.</title>
        <authorList>
            <person name="Rudolph W.W."/>
            <person name="Gunzer F."/>
            <person name="Trauth M."/>
            <person name="Bunk B."/>
            <person name="Bigge R."/>
            <person name="Schrottner P."/>
        </authorList>
    </citation>
    <scope>NUCLEOTIDE SEQUENCE [LARGE SCALE GENOMIC DNA]</scope>
    <source>
        <strain evidence="1 2">DSM 103800</strain>
    </source>
</reference>
<dbReference type="Proteomes" id="UP001258945">
    <property type="component" value="Unassembled WGS sequence"/>
</dbReference>
<protein>
    <submittedName>
        <fullName evidence="1">Uncharacterized protein</fullName>
    </submittedName>
</protein>
<keyword evidence="2" id="KW-1185">Reference proteome</keyword>
<evidence type="ECO:0000313" key="1">
    <source>
        <dbReference type="EMBL" id="MDT8330218.1"/>
    </source>
</evidence>
<name>A0ABU3MBE6_9PROT</name>